<proteinExistence type="predicted"/>
<evidence type="ECO:0008006" key="3">
    <source>
        <dbReference type="Google" id="ProtNLM"/>
    </source>
</evidence>
<comment type="caution">
    <text evidence="1">The sequence shown here is derived from an EMBL/GenBank/DDBJ whole genome shotgun (WGS) entry which is preliminary data.</text>
</comment>
<evidence type="ECO:0000313" key="1">
    <source>
        <dbReference type="EMBL" id="KAH0943180.1"/>
    </source>
</evidence>
<keyword evidence="2" id="KW-1185">Reference proteome</keyword>
<sequence length="152" mass="15921">MSYPLLPSLFGVSGFGGPPIALGSGSDLRSETAGKSIASLPLLSCLAVALQSDSSNILASRSEENNHGVPLGEPLVSFLLSMLTIRCQWRQLGFTFLSSSVLVCVRFSASSSSIRVPKREPTVSVDACLSHLGECLTELTSSYSLDGLANPS</sequence>
<dbReference type="Proteomes" id="UP000824890">
    <property type="component" value="Unassembled WGS sequence"/>
</dbReference>
<name>A0ABQ8ERG3_BRANA</name>
<accession>A0ABQ8ERG3</accession>
<gene>
    <name evidence="1" type="ORF">HID58_002817</name>
</gene>
<protein>
    <recommendedName>
        <fullName evidence="3">Secreted protein</fullName>
    </recommendedName>
</protein>
<organism evidence="1 2">
    <name type="scientific">Brassica napus</name>
    <name type="common">Rape</name>
    <dbReference type="NCBI Taxonomy" id="3708"/>
    <lineage>
        <taxon>Eukaryota</taxon>
        <taxon>Viridiplantae</taxon>
        <taxon>Streptophyta</taxon>
        <taxon>Embryophyta</taxon>
        <taxon>Tracheophyta</taxon>
        <taxon>Spermatophyta</taxon>
        <taxon>Magnoliopsida</taxon>
        <taxon>eudicotyledons</taxon>
        <taxon>Gunneridae</taxon>
        <taxon>Pentapetalae</taxon>
        <taxon>rosids</taxon>
        <taxon>malvids</taxon>
        <taxon>Brassicales</taxon>
        <taxon>Brassicaceae</taxon>
        <taxon>Brassiceae</taxon>
        <taxon>Brassica</taxon>
    </lineage>
</organism>
<dbReference type="EMBL" id="JAGKQM010000001">
    <property type="protein sequence ID" value="KAH0943180.1"/>
    <property type="molecule type" value="Genomic_DNA"/>
</dbReference>
<reference evidence="1 2" key="1">
    <citation type="submission" date="2021-05" db="EMBL/GenBank/DDBJ databases">
        <title>Genome Assembly of Synthetic Allotetraploid Brassica napus Reveals Homoeologous Exchanges between Subgenomes.</title>
        <authorList>
            <person name="Davis J.T."/>
        </authorList>
    </citation>
    <scope>NUCLEOTIDE SEQUENCE [LARGE SCALE GENOMIC DNA]</scope>
    <source>
        <strain evidence="2">cv. Da-Ae</strain>
        <tissue evidence="1">Seedling</tissue>
    </source>
</reference>
<evidence type="ECO:0000313" key="2">
    <source>
        <dbReference type="Proteomes" id="UP000824890"/>
    </source>
</evidence>